<feature type="coiled-coil region" evidence="1">
    <location>
        <begin position="1853"/>
        <end position="1887"/>
    </location>
</feature>
<dbReference type="GeneID" id="105060827"/>
<evidence type="ECO:0000313" key="3">
    <source>
        <dbReference type="Proteomes" id="UP000504607"/>
    </source>
</evidence>
<dbReference type="SUPFAM" id="SSF48371">
    <property type="entry name" value="ARM repeat"/>
    <property type="match status" value="1"/>
</dbReference>
<name>A0A6J0PCD5_ELAGV</name>
<dbReference type="Proteomes" id="UP000504607">
    <property type="component" value="Unplaced"/>
</dbReference>
<feature type="compositionally biased region" description="Basic and acidic residues" evidence="2">
    <location>
        <begin position="2158"/>
        <end position="2177"/>
    </location>
</feature>
<dbReference type="PANTHER" id="PTHR35833:SF1">
    <property type="entry name" value="GALACTOSE-BINDING DOMAIN-CONTAINING PROTEIN"/>
    <property type="match status" value="1"/>
</dbReference>
<keyword evidence="1" id="KW-0175">Coiled coil</keyword>
<dbReference type="Gene3D" id="2.60.120.260">
    <property type="entry name" value="Galactose-binding domain-like"/>
    <property type="match status" value="1"/>
</dbReference>
<feature type="compositionally biased region" description="Basic and acidic residues" evidence="2">
    <location>
        <begin position="2023"/>
        <end position="2063"/>
    </location>
</feature>
<feature type="compositionally biased region" description="Basic and acidic residues" evidence="2">
    <location>
        <begin position="1999"/>
        <end position="2014"/>
    </location>
</feature>
<dbReference type="RefSeq" id="XP_019701445.1">
    <property type="nucleotide sequence ID" value="XM_019845886.2"/>
</dbReference>
<feature type="region of interest" description="Disordered" evidence="2">
    <location>
        <begin position="1999"/>
        <end position="2177"/>
    </location>
</feature>
<dbReference type="InterPro" id="IPR008979">
    <property type="entry name" value="Galactose-bd-like_sf"/>
</dbReference>
<keyword evidence="3" id="KW-1185">Reference proteome</keyword>
<feature type="compositionally biased region" description="Polar residues" evidence="2">
    <location>
        <begin position="2087"/>
        <end position="2098"/>
    </location>
</feature>
<accession>A0A6J0PCD5</accession>
<dbReference type="SUPFAM" id="SSF49785">
    <property type="entry name" value="Galactose-binding domain-like"/>
    <property type="match status" value="1"/>
</dbReference>
<proteinExistence type="predicted"/>
<evidence type="ECO:0000256" key="2">
    <source>
        <dbReference type="SAM" id="MobiDB-lite"/>
    </source>
</evidence>
<evidence type="ECO:0000313" key="4">
    <source>
        <dbReference type="RefSeq" id="XP_019701445.1"/>
    </source>
</evidence>
<gene>
    <name evidence="4" type="primary">LOC105060827</name>
</gene>
<organism evidence="3 4">
    <name type="scientific">Elaeis guineensis var. tenera</name>
    <name type="common">Oil palm</name>
    <dbReference type="NCBI Taxonomy" id="51953"/>
    <lineage>
        <taxon>Eukaryota</taxon>
        <taxon>Viridiplantae</taxon>
        <taxon>Streptophyta</taxon>
        <taxon>Embryophyta</taxon>
        <taxon>Tracheophyta</taxon>
        <taxon>Spermatophyta</taxon>
        <taxon>Magnoliopsida</taxon>
        <taxon>Liliopsida</taxon>
        <taxon>Arecaceae</taxon>
        <taxon>Arecoideae</taxon>
        <taxon>Cocoseae</taxon>
        <taxon>Elaeidinae</taxon>
        <taxon>Elaeis</taxon>
    </lineage>
</organism>
<evidence type="ECO:0000256" key="1">
    <source>
        <dbReference type="SAM" id="Coils"/>
    </source>
</evidence>
<reference evidence="4" key="1">
    <citation type="submission" date="2025-08" db="UniProtKB">
        <authorList>
            <consortium name="RefSeq"/>
        </authorList>
    </citation>
    <scope>IDENTIFICATION</scope>
</reference>
<dbReference type="InterPro" id="IPR016024">
    <property type="entry name" value="ARM-type_fold"/>
</dbReference>
<sequence>MEMELEPRVKPLAFKVKAMSRESPAQKAAHVLDPDLRTHWSTATNTKEWILLELDEACLLSHIRIYNKSVLEWEITAGLRYKPETFVKVRPRCEAPRRDMVYPVNYTPCRYVRISCLRGNPIALFFIQLLGVTVAGLEPEFQPVINYLLPQIISHKQDAHDMHLQLLQDMASRLLVFLPQLEAELTSFADAAETNIRFLAMLAGPLYPILHLVNEREAAKTLLNSSDSDAFRTNQTSTLTVSSNFEPRRSRSPSPFVQPASSFIAFRPDAVIILLRKAYKDSHLGTVCRIASRTLQKLIDPITTGEESMPPGDLTLSSTSDEITKTEVTCHMHLADYSSLFGEEFRIPEDNCDAAYLNVLDIAAVEEGILHVLYACASQPLFCCKLADSNSNFWSILPLVQALLPALRPPVNCTPPVHVDDSFWLWKHASVQNALSQIVTMSSSSVYRPLLRACAGYLASFLSSHAKAACVLIDLCSGPLSPWISTITAKADLAIELLEDLLGVIQGARQSIARARAALKYIILALSGHMDDVLAKYKEVKHKLLFLLEMLEPFLDPAITSMENTIAFGDVSSIVLEKQKRSCAIALNIIRTAVQRPAVLPSLESEWRRGSVAPSVLLSVLGPHMPLPPEIDLCKCSVSKVLEQENLTVLSGSSIHSHVVPSLSCGPEETDLKIDASEGTLKVDVFEDANLLFAPTELKKTMLTSLPNHFIKNSPDKVSLESNHGTSEGKHVDENISTSHFQLENGFSADCFNLQADYLQLVSNQDCEFRAAEFQRLALDLSSQPDITPEGHDAAIDALLLAAECYVNPFFMLSFRPTSKLIDQMKIIGSKLNQNNNFMELKSDFQNVNIDMETIAHLERKRDRTVLQILLQAAKLDREYQKSTSDGESCLCEPDDIEHGIEISPLDTESADAVTLVRQNQALLCDFVMRQLRREQHSSHEILLQSLLFLLYSATKLFCSPENVIDIILQSAENLNQQLMSLYHEFKFGNIQLDPEKLHGIKRRWGLLQRLVMASSGNDGGTDLISNMNGFQYRSLVPPSSWMQKISKFSNYACPLPRFLGWMAVSRYAKQFLKERLFLASDLSQLTSLLSIFADELALMDNVGNQKVEPTVPEPSDNQQTLQVGLSDHLDGQHSLRVLYPVLHLFFPNMKKQFRSFGEIILEAIGLQLKCLPCSAVPDILCWFSDLCLWPYVETLKDQLSFPSTADCLKGYTAANAKAVVIYVLESIVGEHMEAMVPEMPRVAHILMSLCRASYCDVAFLDSVLRILKPLISYFLRKATHDEELTDLSSWQDFELLNFEELFNSIRYGKESKDDSGEKNFQGSLMIFILGSLFPDLSFKRKMEILQSLLLWADFTNSEPTCSLYNYLLAFQKVMDSCDIVLSQNLRSFGIHNPVDIKQSSETASTLRIDGSLNQHPSLQDNAEQVTKIRPMEEFESSKPGASLFHQGFHHLSADEIEGLLDGLEKLIFKLIRAIEVSWKLHYQLTLKLTYTSAKCILLSRCLCSISQTGSDGGGSDIPPSDSSDLSPKYWRNALEGLTGAILTSQQNHCWQVASGMLDYLFKLPKNISVDCVISSICSAIKHFCCHAPKISWRLQSDKWLSSLFMRGIGNLNGDEASLVDLFCTMLAHSEPEQRSVALRLLGRIVDLSGCDGIAKLSYTVNLNVVGSGSAIYVPESIISILVSKTWNSVAAVALSDPSMQLRTNSMALLSGYMPFAERTQLQSIFMSTNTILRGMGKLSHSMEEGHLTRLSLGLLATACLYSSSEDIALIPEGVWRNLESMGMSKTGVLDNMEKKLCLALCKLRTESDSAKAVLKEVLSSSSAAKPNDPNFESTRESILQVLSSLTSLQSYFDFFSEKIERESRELEEAEIEMDLLQKEKALQERSGCPPDEAPLSQNISYYKMDDKRDNDRLQKIKDGIGALERSKLREEMIVRRQKKLLMRRARQKYLEEAASREMELLQELDKERTSELEHEIERQRQLEVERVKTRELQFNLDMEREKQTQRELQRELEQVESGVRSSRREFSSNPNRPRERYRERENGRSGQHEGSLRSSSRDRESGAPHMVTSGSSGASPAPTVVLAGSRSFSGQLPTILQSRERTDERTTTSYEENIEGSRDSGDTSSVGDPDLGSAFDGLAGGFGSAPRHGSRGSKSRQIIERRERDGRREGKWERKH</sequence>
<dbReference type="OrthoDB" id="1739806at2759"/>
<protein>
    <submittedName>
        <fullName evidence="4">Uncharacterized protein LOC105060827 isoform X2</fullName>
    </submittedName>
</protein>
<dbReference type="PANTHER" id="PTHR35833">
    <property type="entry name" value="GALACTOSE-BINDING DOMAIN-LIKE, ARMADILLO-TYPE FOLD PROTEIN-RELATED"/>
    <property type="match status" value="1"/>
</dbReference>